<evidence type="ECO:0000256" key="4">
    <source>
        <dbReference type="ARBA" id="ARBA00023306"/>
    </source>
</evidence>
<evidence type="ECO:0000256" key="1">
    <source>
        <dbReference type="ARBA" id="ARBA00008742"/>
    </source>
</evidence>
<feature type="region of interest" description="Disordered" evidence="6">
    <location>
        <begin position="333"/>
        <end position="353"/>
    </location>
</feature>
<dbReference type="AlphaFoldDB" id="A0AAX4HHN4"/>
<name>A0AAX4HHN4_9ASCO</name>
<sequence>MDVLDGNPLSLEATSTIPSSLLQPQLQGLLGEYVAHKNQIDEYKDEMLQHLLLMERLGRPSLEQMQMQPEITLRMRPLLLDFLMDVINKLGLSKSTFPLTVNLIDRYALVRVVKKKHYQLLGLTALWVACKNLDAKTLIPRLDDLCRYCCRCYDRSMFLEMENHLLKSLDWLVDTPTVDTFVDVYIYLLSPYRFLAGSKMSHRECTTVKIVATYLCELAHFYPHIHFHFLIPQMALAAILMSSMVLRVCSNDDLPGVLTHILDESGLVLLTMPQLDHAFLLLTKVSNRPPPSLKTKYFSDDSNCLNLAAILSPLNDIIQKDLPLQLPTPLELQDGALTPTSQTNSSPLPLTPQSEDQLSSLVLQTAYILNNLTTGGSAGTNGVPVAAAVVVGAENTVVQTLLASEELTGEKSSALTAANPAAAFPLPSLLPGQEGVKRKADAEEAPAKRPKLVA</sequence>
<dbReference type="GO" id="GO:0051301">
    <property type="term" value="P:cell division"/>
    <property type="evidence" value="ECO:0007669"/>
    <property type="project" value="UniProtKB-KW"/>
</dbReference>
<dbReference type="GeneID" id="88176251"/>
<dbReference type="Pfam" id="PF00134">
    <property type="entry name" value="Cyclin_N"/>
    <property type="match status" value="1"/>
</dbReference>
<keyword evidence="3 5" id="KW-0195">Cyclin</keyword>
<evidence type="ECO:0000256" key="3">
    <source>
        <dbReference type="ARBA" id="ARBA00023127"/>
    </source>
</evidence>
<dbReference type="PROSITE" id="PS00292">
    <property type="entry name" value="CYCLINS"/>
    <property type="match status" value="1"/>
</dbReference>
<dbReference type="InterPro" id="IPR036915">
    <property type="entry name" value="Cyclin-like_sf"/>
</dbReference>
<dbReference type="Gene3D" id="1.10.472.10">
    <property type="entry name" value="Cyclin-like"/>
    <property type="match status" value="2"/>
</dbReference>
<keyword evidence="2" id="KW-0132">Cell division</keyword>
<evidence type="ECO:0000259" key="7">
    <source>
        <dbReference type="SMART" id="SM00385"/>
    </source>
</evidence>
<feature type="compositionally biased region" description="Basic and acidic residues" evidence="6">
    <location>
        <begin position="435"/>
        <end position="447"/>
    </location>
</feature>
<dbReference type="GO" id="GO:0051726">
    <property type="term" value="P:regulation of cell cycle"/>
    <property type="evidence" value="ECO:0007669"/>
    <property type="project" value="UniProtKB-ARBA"/>
</dbReference>
<reference evidence="8 9" key="1">
    <citation type="submission" date="2023-10" db="EMBL/GenBank/DDBJ databases">
        <title>Draft Genome Sequence of Candida saopaulonensis from a very Premature Infant with Sepsis.</title>
        <authorList>
            <person name="Ning Y."/>
            <person name="Dai R."/>
            <person name="Xiao M."/>
            <person name="Xu Y."/>
            <person name="Yan Q."/>
            <person name="Zhang L."/>
        </authorList>
    </citation>
    <scope>NUCLEOTIDE SEQUENCE [LARGE SCALE GENOMIC DNA]</scope>
    <source>
        <strain evidence="8 9">19XY460</strain>
    </source>
</reference>
<accession>A0AAX4HHN4</accession>
<dbReference type="Proteomes" id="UP001338582">
    <property type="component" value="Chromosome 8"/>
</dbReference>
<keyword evidence="9" id="KW-1185">Reference proteome</keyword>
<dbReference type="InterPro" id="IPR006671">
    <property type="entry name" value="Cyclin_N"/>
</dbReference>
<dbReference type="KEGG" id="asau:88176251"/>
<dbReference type="SMART" id="SM00385">
    <property type="entry name" value="CYCLIN"/>
    <property type="match status" value="1"/>
</dbReference>
<evidence type="ECO:0000313" key="9">
    <source>
        <dbReference type="Proteomes" id="UP001338582"/>
    </source>
</evidence>
<organism evidence="8 9">
    <name type="scientific">Australozyma saopauloensis</name>
    <dbReference type="NCBI Taxonomy" id="291208"/>
    <lineage>
        <taxon>Eukaryota</taxon>
        <taxon>Fungi</taxon>
        <taxon>Dikarya</taxon>
        <taxon>Ascomycota</taxon>
        <taxon>Saccharomycotina</taxon>
        <taxon>Pichiomycetes</taxon>
        <taxon>Metschnikowiaceae</taxon>
        <taxon>Australozyma</taxon>
    </lineage>
</organism>
<proteinExistence type="inferred from homology"/>
<evidence type="ECO:0000313" key="8">
    <source>
        <dbReference type="EMBL" id="WPK27792.1"/>
    </source>
</evidence>
<dbReference type="SUPFAM" id="SSF47954">
    <property type="entry name" value="Cyclin-like"/>
    <property type="match status" value="1"/>
</dbReference>
<evidence type="ECO:0000256" key="2">
    <source>
        <dbReference type="ARBA" id="ARBA00022618"/>
    </source>
</evidence>
<dbReference type="CDD" id="cd20559">
    <property type="entry name" value="CYCLIN_ScCLN_like"/>
    <property type="match status" value="1"/>
</dbReference>
<dbReference type="RefSeq" id="XP_062880168.1">
    <property type="nucleotide sequence ID" value="XM_063024098.1"/>
</dbReference>
<dbReference type="GO" id="GO:0016538">
    <property type="term" value="F:cyclin-dependent protein serine/threonine kinase regulator activity"/>
    <property type="evidence" value="ECO:0007669"/>
    <property type="project" value="UniProtKB-ARBA"/>
</dbReference>
<evidence type="ECO:0000256" key="6">
    <source>
        <dbReference type="SAM" id="MobiDB-lite"/>
    </source>
</evidence>
<dbReference type="EMBL" id="CP138901">
    <property type="protein sequence ID" value="WPK27792.1"/>
    <property type="molecule type" value="Genomic_DNA"/>
</dbReference>
<feature type="region of interest" description="Disordered" evidence="6">
    <location>
        <begin position="424"/>
        <end position="454"/>
    </location>
</feature>
<keyword evidence="4" id="KW-0131">Cell cycle</keyword>
<dbReference type="FunFam" id="1.10.472.10:FF:000010">
    <property type="entry name" value="G1/S-specific cyclin Cln1"/>
    <property type="match status" value="1"/>
</dbReference>
<dbReference type="GO" id="GO:0044843">
    <property type="term" value="P:cell cycle G1/S phase transition"/>
    <property type="evidence" value="ECO:0007669"/>
    <property type="project" value="UniProtKB-ARBA"/>
</dbReference>
<dbReference type="PANTHER" id="PTHR10177">
    <property type="entry name" value="CYCLINS"/>
    <property type="match status" value="1"/>
</dbReference>
<dbReference type="InterPro" id="IPR048258">
    <property type="entry name" value="Cyclins_cyclin-box"/>
</dbReference>
<dbReference type="InterPro" id="IPR039361">
    <property type="entry name" value="Cyclin"/>
</dbReference>
<feature type="compositionally biased region" description="Polar residues" evidence="6">
    <location>
        <begin position="338"/>
        <end position="353"/>
    </location>
</feature>
<evidence type="ECO:0000256" key="5">
    <source>
        <dbReference type="RuleBase" id="RU000383"/>
    </source>
</evidence>
<feature type="domain" description="Cyclin-like" evidence="7">
    <location>
        <begin position="81"/>
        <end position="167"/>
    </location>
</feature>
<protein>
    <recommendedName>
        <fullName evidence="7">Cyclin-like domain-containing protein</fullName>
    </recommendedName>
</protein>
<dbReference type="InterPro" id="IPR013763">
    <property type="entry name" value="Cyclin-like_dom"/>
</dbReference>
<comment type="similarity">
    <text evidence="1 5">Belongs to the cyclin family.</text>
</comment>
<gene>
    <name evidence="8" type="ORF">PUMCH_005193</name>
</gene>